<dbReference type="PANTHER" id="PTHR43323">
    <property type="entry name" value="3-HYDROXY-3-METHYLGLUTARYL COENZYME A SYNTHASE"/>
    <property type="match status" value="1"/>
</dbReference>
<dbReference type="RefSeq" id="WP_067978055.1">
    <property type="nucleotide sequence ID" value="NZ_FNHJ01000020.1"/>
</dbReference>
<dbReference type="PANTHER" id="PTHR43323:SF2">
    <property type="entry name" value="HYDROXYMETHYLGLUTARYL-COA SYNTHASE"/>
    <property type="match status" value="1"/>
</dbReference>
<dbReference type="AlphaFoldDB" id="A0A0X8FKK2"/>
<evidence type="ECO:0000256" key="1">
    <source>
        <dbReference type="ARBA" id="ARBA00007061"/>
    </source>
</evidence>
<gene>
    <name evidence="5" type="ORF">AWM75_03015</name>
</gene>
<feature type="binding site" evidence="4">
    <location>
        <position position="275"/>
    </location>
    <ligand>
        <name>(3S)-3-hydroxy-3-methylglutaryl-CoA</name>
        <dbReference type="ChEBI" id="CHEBI:43074"/>
    </ligand>
</feature>
<dbReference type="KEGG" id="auh:AWM75_03015"/>
<dbReference type="STRING" id="128944.AWM75_03015"/>
<dbReference type="InterPro" id="IPR013528">
    <property type="entry name" value="HMG_CoA_synth_N"/>
</dbReference>
<keyword evidence="2" id="KW-0808">Transferase</keyword>
<feature type="active site" description="Acyl-thioester intermediate" evidence="3">
    <location>
        <position position="111"/>
    </location>
</feature>
<dbReference type="GO" id="GO:0006084">
    <property type="term" value="P:acetyl-CoA metabolic process"/>
    <property type="evidence" value="ECO:0007669"/>
    <property type="project" value="InterPro"/>
</dbReference>
<evidence type="ECO:0000256" key="3">
    <source>
        <dbReference type="PIRSR" id="PIRSR611554-1"/>
    </source>
</evidence>
<feature type="active site" description="Proton donor/acceptor" evidence="3">
    <location>
        <position position="79"/>
    </location>
</feature>
<feature type="binding site" evidence="4">
    <location>
        <position position="29"/>
    </location>
    <ligand>
        <name>(3S)-3-hydroxy-3-methylglutaryl-CoA</name>
        <dbReference type="ChEBI" id="CHEBI:43074"/>
    </ligand>
</feature>
<accession>A0A0X8FKK2</accession>
<dbReference type="InterPro" id="IPR013746">
    <property type="entry name" value="HMG_CoA_synt_C_dom"/>
</dbReference>
<dbReference type="Proteomes" id="UP000062260">
    <property type="component" value="Chromosome"/>
</dbReference>
<dbReference type="InterPro" id="IPR011554">
    <property type="entry name" value="HMG_CoA_synthase_prok"/>
</dbReference>
<dbReference type="Pfam" id="PF01154">
    <property type="entry name" value="HMG_CoA_synt_N"/>
    <property type="match status" value="1"/>
</dbReference>
<proteinExistence type="inferred from homology"/>
<evidence type="ECO:0000256" key="2">
    <source>
        <dbReference type="ARBA" id="ARBA00022679"/>
    </source>
</evidence>
<organism evidence="5 6">
    <name type="scientific">Aerococcus urinaehominis</name>
    <dbReference type="NCBI Taxonomy" id="128944"/>
    <lineage>
        <taxon>Bacteria</taxon>
        <taxon>Bacillati</taxon>
        <taxon>Bacillota</taxon>
        <taxon>Bacilli</taxon>
        <taxon>Lactobacillales</taxon>
        <taxon>Aerococcaceae</taxon>
        <taxon>Aerococcus</taxon>
    </lineage>
</organism>
<evidence type="ECO:0000313" key="6">
    <source>
        <dbReference type="Proteomes" id="UP000062260"/>
    </source>
</evidence>
<reference evidence="5 6" key="1">
    <citation type="journal article" date="2016" name="Genome Announc.">
        <title>Complete Genome Sequences of Aerococcus christensenii CCUG 28831T, Aerococcus sanguinicola CCUG 43001T, Aerococcus urinae CCUG 36881T, Aerococcus urinaeequi CCUG 28094T, Aerococcus urinaehominis CCUG 42038 BT, and Aerococcus viridans CCUG 4311T.</title>
        <authorList>
            <person name="Carkaci D."/>
            <person name="Dargis R."/>
            <person name="Nielsen X.C."/>
            <person name="Skovgaard O."/>
            <person name="Fuursted K."/>
            <person name="Christensen J.J."/>
        </authorList>
    </citation>
    <scope>NUCLEOTIDE SEQUENCE [LARGE SCALE GENOMIC DNA]</scope>
    <source>
        <strain evidence="5 6">CCUG42038B</strain>
    </source>
</reference>
<dbReference type="CDD" id="cd00827">
    <property type="entry name" value="init_cond_enzymes"/>
    <property type="match status" value="1"/>
</dbReference>
<dbReference type="SUPFAM" id="SSF53901">
    <property type="entry name" value="Thiolase-like"/>
    <property type="match status" value="2"/>
</dbReference>
<sequence>MKIGIDKIGFYTPPFYVDMADLAQARDTDPAKYQIGLGQDQMAVAPISQDTVTMAVNAANQILTDQDRQDIDFVIVGTETGIDQSKASAVYVHDLLNINPYARAIEMKEACYGATVGLQTAVDHIARRPDRKALVIASDIARYGLNTSGEPTQGAGAVAILVSANPRIAAVSPTASYYTGDIMDFWRPNYSKTAQVDGHYSTKMYLDYLTHVWEDYKEQTGMSVADLAAVCLHLPYGKMGEKGLRRLTKEADKPHKQDLKAKFVDARAYNRQVGNVYTASLYLSLISLLEHNQDLAPGDLVGMYSYGSGAVGEFFTLELMAGYRDCLNVDDHQMMLDQRQRLTVPEYEAMFTDQVPEDGGDHHFHQAGDHSPCQLVGIKDHMRCYQMANQSRH</sequence>
<name>A0A0X8FKK2_9LACT</name>
<keyword evidence="6" id="KW-1185">Reference proteome</keyword>
<feature type="binding site" evidence="4">
    <location>
        <position position="242"/>
    </location>
    <ligand>
        <name>(3S)-3-hydroxy-3-methylglutaryl-CoA</name>
        <dbReference type="ChEBI" id="CHEBI:43074"/>
    </ligand>
</feature>
<dbReference type="GO" id="GO:0004421">
    <property type="term" value="F:hydroxymethylglutaryl-CoA synthase activity"/>
    <property type="evidence" value="ECO:0007669"/>
    <property type="project" value="InterPro"/>
</dbReference>
<reference evidence="6" key="2">
    <citation type="submission" date="2016-01" db="EMBL/GenBank/DDBJ databases">
        <title>Six Aerococcus type strain genome sequencing and assembly using PacBio and Illumina Hiseq.</title>
        <authorList>
            <person name="Carkaci D."/>
            <person name="Dargis R."/>
            <person name="Nielsen X.C."/>
            <person name="Skovgaard O."/>
            <person name="Fuursted K."/>
            <person name="Christensen J.J."/>
        </authorList>
    </citation>
    <scope>NUCLEOTIDE SEQUENCE [LARGE SCALE GENOMIC DNA]</scope>
    <source>
        <strain evidence="6">CCUG42038B</strain>
    </source>
</reference>
<dbReference type="Pfam" id="PF08540">
    <property type="entry name" value="HMG_CoA_synt_C"/>
    <property type="match status" value="1"/>
</dbReference>
<evidence type="ECO:0000256" key="4">
    <source>
        <dbReference type="PIRSR" id="PIRSR611554-2"/>
    </source>
</evidence>
<feature type="active site" description="Proton donor/acceptor" evidence="3">
    <location>
        <position position="233"/>
    </location>
</feature>
<dbReference type="OrthoDB" id="9769523at2"/>
<dbReference type="InterPro" id="IPR016039">
    <property type="entry name" value="Thiolase-like"/>
</dbReference>
<dbReference type="EMBL" id="CP014163">
    <property type="protein sequence ID" value="AMB99031.1"/>
    <property type="molecule type" value="Genomic_DNA"/>
</dbReference>
<dbReference type="NCBIfam" id="TIGR01835">
    <property type="entry name" value="HMG-CoA-S_prok"/>
    <property type="match status" value="1"/>
</dbReference>
<feature type="binding site" evidence="4">
    <location>
        <position position="143"/>
    </location>
    <ligand>
        <name>(3S)-3-hydroxy-3-methylglutaryl-CoA</name>
        <dbReference type="ChEBI" id="CHEBI:43074"/>
    </ligand>
</feature>
<protein>
    <submittedName>
        <fullName evidence="5">Hydroxymethylglutaryl-CoA synthase</fullName>
    </submittedName>
</protein>
<comment type="similarity">
    <text evidence="1">Belongs to the thiolase-like superfamily. HMG-CoA synthase family.</text>
</comment>
<evidence type="ECO:0000313" key="5">
    <source>
        <dbReference type="EMBL" id="AMB99031.1"/>
    </source>
</evidence>
<dbReference type="Gene3D" id="3.40.47.10">
    <property type="match status" value="2"/>
</dbReference>